<evidence type="ECO:0000313" key="2">
    <source>
        <dbReference type="EMBL" id="PVD36725.1"/>
    </source>
</evidence>
<organism evidence="2 3">
    <name type="scientific">Pomacea canaliculata</name>
    <name type="common">Golden apple snail</name>
    <dbReference type="NCBI Taxonomy" id="400727"/>
    <lineage>
        <taxon>Eukaryota</taxon>
        <taxon>Metazoa</taxon>
        <taxon>Spiralia</taxon>
        <taxon>Lophotrochozoa</taxon>
        <taxon>Mollusca</taxon>
        <taxon>Gastropoda</taxon>
        <taxon>Caenogastropoda</taxon>
        <taxon>Architaenioglossa</taxon>
        <taxon>Ampullarioidea</taxon>
        <taxon>Ampullariidae</taxon>
        <taxon>Pomacea</taxon>
    </lineage>
</organism>
<dbReference type="GO" id="GO:0008237">
    <property type="term" value="F:metallopeptidase activity"/>
    <property type="evidence" value="ECO:0007669"/>
    <property type="project" value="InterPro"/>
</dbReference>
<reference evidence="2 3" key="1">
    <citation type="submission" date="2018-04" db="EMBL/GenBank/DDBJ databases">
        <title>The genome of golden apple snail Pomacea canaliculata provides insight into stress tolerance and invasive adaptation.</title>
        <authorList>
            <person name="Liu C."/>
            <person name="Liu B."/>
            <person name="Ren Y."/>
            <person name="Zhang Y."/>
            <person name="Wang H."/>
            <person name="Li S."/>
            <person name="Jiang F."/>
            <person name="Yin L."/>
            <person name="Zhang G."/>
            <person name="Qian W."/>
            <person name="Fan W."/>
        </authorList>
    </citation>
    <scope>NUCLEOTIDE SEQUENCE [LARGE SCALE GENOMIC DNA]</scope>
    <source>
        <strain evidence="2">SZHN2017</strain>
        <tissue evidence="2">Muscle</tissue>
    </source>
</reference>
<dbReference type="Gene3D" id="3.40.390.10">
    <property type="entry name" value="Collagenase (Catalytic Domain)"/>
    <property type="match status" value="1"/>
</dbReference>
<name>A0A2T7PTH4_POMCA</name>
<evidence type="ECO:0000256" key="1">
    <source>
        <dbReference type="SAM" id="MobiDB-lite"/>
    </source>
</evidence>
<dbReference type="AlphaFoldDB" id="A0A2T7PTH4"/>
<comment type="caution">
    <text evidence="2">The sequence shown here is derived from an EMBL/GenBank/DDBJ whole genome shotgun (WGS) entry which is preliminary data.</text>
</comment>
<accession>A0A2T7PTH4</accession>
<dbReference type="OrthoDB" id="6100903at2759"/>
<protein>
    <submittedName>
        <fullName evidence="2">Uncharacterized protein</fullName>
    </submittedName>
</protein>
<sequence>MFWTTMNSWIMRVEWRGLRMPLAMRSPRCTERAWSLENTDEIDEMIGDVYQLFSRSHVTASPRETLKTTSPVRRQSPETSSFASLPERDYTCHFRSASSMLKPESGERLENETIISRPTDQRLLLQWPSEGQVWLRFTVAVGAIQSKDVTSSYSHFRKISPANFPFCTCCLRGQINRRSASSLGDNFVDVSKDEVNKIEDEDANNEKVKRSVRDRKVTIEVGVYLDRLFLNKVWEKHQISSNQQLTDFIARKWSGIAGVLHNPSLVGWDITIKVVNVEIWRSNPWWYQDSTKDLGKRLRMASTNTMNQPFDYISFETADAEPPGKMGLAHVGGMCNPRNRVGITKGANYNFAPEIHEMGHAYVFLFDCG</sequence>
<evidence type="ECO:0000313" key="3">
    <source>
        <dbReference type="Proteomes" id="UP000245119"/>
    </source>
</evidence>
<dbReference type="SUPFAM" id="SSF55486">
    <property type="entry name" value="Metalloproteases ('zincins'), catalytic domain"/>
    <property type="match status" value="1"/>
</dbReference>
<gene>
    <name evidence="2" type="ORF">C0Q70_03712</name>
</gene>
<dbReference type="InterPro" id="IPR024079">
    <property type="entry name" value="MetalloPept_cat_dom_sf"/>
</dbReference>
<keyword evidence="3" id="KW-1185">Reference proteome</keyword>
<feature type="compositionally biased region" description="Polar residues" evidence="1">
    <location>
        <begin position="67"/>
        <end position="83"/>
    </location>
</feature>
<dbReference type="Pfam" id="PF13582">
    <property type="entry name" value="Reprolysin_3"/>
    <property type="match status" value="1"/>
</dbReference>
<dbReference type="EMBL" id="PZQS01000002">
    <property type="protein sequence ID" value="PVD36725.1"/>
    <property type="molecule type" value="Genomic_DNA"/>
</dbReference>
<feature type="region of interest" description="Disordered" evidence="1">
    <location>
        <begin position="62"/>
        <end position="83"/>
    </location>
</feature>
<dbReference type="Proteomes" id="UP000245119">
    <property type="component" value="Linkage Group LG2"/>
</dbReference>
<proteinExistence type="predicted"/>